<organism evidence="8 9">
    <name type="scientific">Helicobacter pylori NY40</name>
    <dbReference type="NCBI Taxonomy" id="1426844"/>
    <lineage>
        <taxon>Bacteria</taxon>
        <taxon>Pseudomonadati</taxon>
        <taxon>Campylobacterota</taxon>
        <taxon>Epsilonproteobacteria</taxon>
        <taxon>Campylobacterales</taxon>
        <taxon>Helicobacteraceae</taxon>
        <taxon>Helicobacter</taxon>
    </lineage>
</organism>
<dbReference type="NCBIfam" id="NF007204">
    <property type="entry name" value="PRK09625.1"/>
    <property type="match status" value="1"/>
</dbReference>
<dbReference type="GO" id="GO:0051539">
    <property type="term" value="F:4 iron, 4 sulfur cluster binding"/>
    <property type="evidence" value="ECO:0007669"/>
    <property type="project" value="UniProtKB-KW"/>
</dbReference>
<keyword evidence="3" id="KW-0479">Metal-binding</keyword>
<dbReference type="GO" id="GO:0046872">
    <property type="term" value="F:metal ion binding"/>
    <property type="evidence" value="ECO:0007669"/>
    <property type="project" value="UniProtKB-KW"/>
</dbReference>
<name>A0A060PSC5_HELPX</name>
<dbReference type="SUPFAM" id="SSF54862">
    <property type="entry name" value="4Fe-4S ferredoxins"/>
    <property type="match status" value="1"/>
</dbReference>
<proteinExistence type="predicted"/>
<dbReference type="InterPro" id="IPR017900">
    <property type="entry name" value="4Fe4S_Fe_S_CS"/>
</dbReference>
<keyword evidence="2" id="KW-0004">4Fe-4S</keyword>
<evidence type="ECO:0000256" key="2">
    <source>
        <dbReference type="ARBA" id="ARBA00022485"/>
    </source>
</evidence>
<dbReference type="GO" id="GO:0016625">
    <property type="term" value="F:oxidoreductase activity, acting on the aldehyde or oxo group of donors, iron-sulfur protein as acceptor"/>
    <property type="evidence" value="ECO:0007669"/>
    <property type="project" value="InterPro"/>
</dbReference>
<sequence length="130" mass="15108">MKDWNEFEMGAVLFPFEKNAQSEMEKHNDERHYTEQSYFTTSVAHWRVAKPVHNNNICINCFNCWVYCPDAAILSREGKLKGVDYSHCKGCGVCVDVCPTNPKSLWMFEEQIEPATALTQWPQKQEKKKS</sequence>
<dbReference type="PROSITE" id="PS51379">
    <property type="entry name" value="4FE4S_FER_2"/>
    <property type="match status" value="2"/>
</dbReference>
<dbReference type="SMR" id="A0A060PSC5"/>
<dbReference type="PANTHER" id="PTHR43724:SF1">
    <property type="entry name" value="PYRUVATE SYNTHASE SUBUNIT PORD"/>
    <property type="match status" value="1"/>
</dbReference>
<accession>A0A060PSC5</accession>
<dbReference type="RefSeq" id="WP_000656174.1">
    <property type="nucleotide sequence ID" value="NZ_AP014523.1"/>
</dbReference>
<dbReference type="Pfam" id="PF14697">
    <property type="entry name" value="Fer4_21"/>
    <property type="match status" value="1"/>
</dbReference>
<evidence type="ECO:0000313" key="9">
    <source>
        <dbReference type="Proteomes" id="UP000031662"/>
    </source>
</evidence>
<dbReference type="EMBL" id="AP014523">
    <property type="protein sequence ID" value="BAO97113.1"/>
    <property type="molecule type" value="Genomic_DNA"/>
</dbReference>
<keyword evidence="5" id="KW-0408">Iron</keyword>
<protein>
    <submittedName>
        <fullName evidence="8">Pyruvate flavodoxin oxidoreductase subunit delta</fullName>
    </submittedName>
</protein>
<dbReference type="InterPro" id="IPR017896">
    <property type="entry name" value="4Fe4S_Fe-S-bd"/>
</dbReference>
<comment type="cofactor">
    <cofactor evidence="1">
        <name>[4Fe-4S] cluster</name>
        <dbReference type="ChEBI" id="CHEBI:49883"/>
    </cofactor>
</comment>
<gene>
    <name evidence="8" type="ORF">NY40_0081</name>
</gene>
<dbReference type="AlphaFoldDB" id="A0A060PSC5"/>
<feature type="domain" description="4Fe-4S ferredoxin-type" evidence="7">
    <location>
        <begin position="78"/>
        <end position="110"/>
    </location>
</feature>
<dbReference type="NCBIfam" id="TIGR02179">
    <property type="entry name" value="PorD_KorD"/>
    <property type="match status" value="1"/>
</dbReference>
<keyword evidence="4" id="KW-0677">Repeat</keyword>
<evidence type="ECO:0000256" key="1">
    <source>
        <dbReference type="ARBA" id="ARBA00001966"/>
    </source>
</evidence>
<evidence type="ECO:0000256" key="4">
    <source>
        <dbReference type="ARBA" id="ARBA00022737"/>
    </source>
</evidence>
<dbReference type="Gene3D" id="3.30.70.20">
    <property type="match status" value="1"/>
</dbReference>
<dbReference type="GeneID" id="93237760"/>
<dbReference type="PROSITE" id="PS00198">
    <property type="entry name" value="4FE4S_FER_1"/>
    <property type="match status" value="1"/>
</dbReference>
<keyword evidence="6" id="KW-0411">Iron-sulfur</keyword>
<evidence type="ECO:0000259" key="7">
    <source>
        <dbReference type="PROSITE" id="PS51379"/>
    </source>
</evidence>
<evidence type="ECO:0000256" key="5">
    <source>
        <dbReference type="ARBA" id="ARBA00023004"/>
    </source>
</evidence>
<dbReference type="Proteomes" id="UP000031662">
    <property type="component" value="Chromosome"/>
</dbReference>
<feature type="domain" description="4Fe-4S ferredoxin-type" evidence="7">
    <location>
        <begin position="49"/>
        <end position="77"/>
    </location>
</feature>
<evidence type="ECO:0000313" key="8">
    <source>
        <dbReference type="EMBL" id="BAO97113.1"/>
    </source>
</evidence>
<evidence type="ECO:0000256" key="6">
    <source>
        <dbReference type="ARBA" id="ARBA00023014"/>
    </source>
</evidence>
<dbReference type="HOGENOM" id="CLU_139698_1_1_7"/>
<evidence type="ECO:0000256" key="3">
    <source>
        <dbReference type="ARBA" id="ARBA00022723"/>
    </source>
</evidence>
<keyword evidence="8" id="KW-0670">Pyruvate</keyword>
<reference evidence="8 9" key="1">
    <citation type="submission" date="2013-11" db="EMBL/GenBank/DDBJ databases">
        <title>Estimation of Helicobacter pylori bacteriophage ecology using H. pylori isolates.</title>
        <authorList>
            <person name="Uchiyama J."/>
            <person name="Takemura-Uchiyama I."/>
            <person name="Ujihara T."/>
            <person name="Matsuzaki S."/>
        </authorList>
    </citation>
    <scope>NUCLEOTIDE SEQUENCE [LARGE SCALE GENOMIC DNA]</scope>
    <source>
        <strain evidence="8 9">NY40</strain>
    </source>
</reference>
<dbReference type="InterPro" id="IPR011898">
    <property type="entry name" value="PorD_KorD"/>
</dbReference>
<dbReference type="PANTHER" id="PTHR43724">
    <property type="entry name" value="PYRUVATE SYNTHASE SUBUNIT PORD"/>
    <property type="match status" value="1"/>
</dbReference>